<protein>
    <recommendedName>
        <fullName evidence="4">MORN repeat-containing protein 5</fullName>
    </recommendedName>
</protein>
<evidence type="ECO:0000313" key="3">
    <source>
        <dbReference type="EMBL" id="CRZ06491.1"/>
    </source>
</evidence>
<feature type="transmembrane region" description="Helical" evidence="2">
    <location>
        <begin position="20"/>
        <end position="39"/>
    </location>
</feature>
<keyword evidence="1" id="KW-0677">Repeat</keyword>
<accession>A0A0H5QXX0</accession>
<keyword evidence="2" id="KW-0812">Transmembrane</keyword>
<dbReference type="PANTHER" id="PTHR23084:SF263">
    <property type="entry name" value="MORN REPEAT-CONTAINING PROTEIN 1"/>
    <property type="match status" value="1"/>
</dbReference>
<keyword evidence="2" id="KW-0472">Membrane</keyword>
<dbReference type="AlphaFoldDB" id="A0A0H5QXX0"/>
<dbReference type="EMBL" id="HACM01006049">
    <property type="protein sequence ID" value="CRZ06491.1"/>
    <property type="molecule type" value="Transcribed_RNA"/>
</dbReference>
<dbReference type="SUPFAM" id="SSF82185">
    <property type="entry name" value="Histone H3 K4-specific methyltransferase SET7/9 N-terminal domain"/>
    <property type="match status" value="2"/>
</dbReference>
<dbReference type="SMART" id="SM00698">
    <property type="entry name" value="MORN"/>
    <property type="match status" value="5"/>
</dbReference>
<evidence type="ECO:0000256" key="2">
    <source>
        <dbReference type="SAM" id="Phobius"/>
    </source>
</evidence>
<organism evidence="3">
    <name type="scientific">Spongospora subterranea</name>
    <dbReference type="NCBI Taxonomy" id="70186"/>
    <lineage>
        <taxon>Eukaryota</taxon>
        <taxon>Sar</taxon>
        <taxon>Rhizaria</taxon>
        <taxon>Endomyxa</taxon>
        <taxon>Phytomyxea</taxon>
        <taxon>Plasmodiophorida</taxon>
        <taxon>Plasmodiophoridae</taxon>
        <taxon>Spongospora</taxon>
    </lineage>
</organism>
<keyword evidence="2" id="KW-1133">Transmembrane helix</keyword>
<dbReference type="InterPro" id="IPR003409">
    <property type="entry name" value="MORN"/>
</dbReference>
<dbReference type="Pfam" id="PF02493">
    <property type="entry name" value="MORN"/>
    <property type="match status" value="6"/>
</dbReference>
<name>A0A0H5QXX0_9EUKA</name>
<sequence>MVAFIADMLDHLAPLSRARPIVFAVFTAVVASLILRRALRLLYSSRPKPKYVGQRDENGLMTGKGKLPLSNGDFYEGEFIKGMFHGEGLYMFKDGKSYYRGSFKSSMFHGKGEEMYGTSNSKYVGSFKANRRDGHGRIDYGTGGSYVGKWKNGLKHGTGTLKYVNGDKFFGHFENGFKQGAGEYSGRTFRIVGNWTKNHADADCIVHAKKGFDPSHLIGVSEGGPDLTNIQYSQ</sequence>
<proteinExistence type="predicted"/>
<dbReference type="PANTHER" id="PTHR23084">
    <property type="entry name" value="PHOSPHATIDYLINOSITOL-4-PHOSPHATE 5-KINASE RELATED"/>
    <property type="match status" value="1"/>
</dbReference>
<evidence type="ECO:0008006" key="4">
    <source>
        <dbReference type="Google" id="ProtNLM"/>
    </source>
</evidence>
<dbReference type="Gene3D" id="2.20.110.10">
    <property type="entry name" value="Histone H3 K4-specific methyltransferase SET7/9 N-terminal domain"/>
    <property type="match status" value="2"/>
</dbReference>
<reference evidence="3" key="1">
    <citation type="submission" date="2015-04" db="EMBL/GenBank/DDBJ databases">
        <title>The genome sequence of the plant pathogenic Rhizarian Plasmodiophora brassicae reveals insights in its biotrophic life cycle and the origin of chitin synthesis.</title>
        <authorList>
            <person name="Schwelm A."/>
            <person name="Fogelqvist J."/>
            <person name="Knaust A."/>
            <person name="Julke S."/>
            <person name="Lilja T."/>
            <person name="Dhandapani V."/>
            <person name="Bonilla-Rosso G."/>
            <person name="Karlsson M."/>
            <person name="Shevchenko A."/>
            <person name="Choi S.R."/>
            <person name="Kim H.G."/>
            <person name="Park J.Y."/>
            <person name="Lim Y.P."/>
            <person name="Ludwig-Muller J."/>
            <person name="Dixelius C."/>
        </authorList>
    </citation>
    <scope>NUCLEOTIDE SEQUENCE</scope>
    <source>
        <tissue evidence="3">Potato root galls</tissue>
    </source>
</reference>
<evidence type="ECO:0000256" key="1">
    <source>
        <dbReference type="ARBA" id="ARBA00022737"/>
    </source>
</evidence>